<dbReference type="InterPro" id="IPR005380">
    <property type="entry name" value="XS_domain"/>
</dbReference>
<dbReference type="InterPro" id="IPR005379">
    <property type="entry name" value="FDM1-5/IDN2_XH"/>
</dbReference>
<keyword evidence="8" id="KW-1185">Reference proteome</keyword>
<accession>A0A8T0PW35</accession>
<evidence type="ECO:0000259" key="6">
    <source>
        <dbReference type="Pfam" id="PF03470"/>
    </source>
</evidence>
<dbReference type="InterPro" id="IPR038588">
    <property type="entry name" value="XS_domain_sf"/>
</dbReference>
<feature type="domain" description="Factor of DNA methylation 1-5/IDN2" evidence="5">
    <location>
        <begin position="459"/>
        <end position="512"/>
    </location>
</feature>
<feature type="domain" description="XS" evidence="4">
    <location>
        <begin position="87"/>
        <end position="195"/>
    </location>
</feature>
<feature type="coiled-coil region" evidence="3">
    <location>
        <begin position="242"/>
        <end position="441"/>
    </location>
</feature>
<dbReference type="Proteomes" id="UP000823388">
    <property type="component" value="Chromosome 7N"/>
</dbReference>
<feature type="domain" description="Zinc finger-XS" evidence="6">
    <location>
        <begin position="43"/>
        <end position="84"/>
    </location>
</feature>
<reference evidence="7" key="1">
    <citation type="submission" date="2020-05" db="EMBL/GenBank/DDBJ databases">
        <title>WGS assembly of Panicum virgatum.</title>
        <authorList>
            <person name="Lovell J.T."/>
            <person name="Jenkins J."/>
            <person name="Shu S."/>
            <person name="Juenger T.E."/>
            <person name="Schmutz J."/>
        </authorList>
    </citation>
    <scope>NUCLEOTIDE SEQUENCE</scope>
    <source>
        <strain evidence="7">AP13</strain>
    </source>
</reference>
<sequence length="519" mass="60605">MEHSSVEDSDISDSGIVEHKEKTYAQLRAGKLKAKHGENTFRCPFCPGKKKQDYNLKDLLQHVTGIGAAPKRSAKVKATHLGLAIDEEVFVWPWMGIVVNLQYELKGEKYFWESEERLRAQLSRFRPLQVTILGDDKDQTFCAIIKFAKDWSGLKDALAFEKHFIVEQYGKTDWIKINHRKDDLYGWLARSDDYTSSGPIGQHLRENGDLRRRVAHYARQIGVTNYHMSELELRNNQNAMKLDMMMEEKDRLIEEHNEKIRKMQKKACRNSRKIIDENIRLYGELETRKKEIDKKHEQLEKLAEKGNTNREKLEAAKEDNAKENRLLSLATQKKKEEDEKLLRLVEKQKQEKEDALKKLYDLEMQLASKQKLELDIEQLKGNLEVMSHMGDDDTNLKKKLGELRKELEEEKDEMEGIDSLNQTLIIKEQRTNDELEEAKKELIIGIQKMSRVRPHIGVKRMGELDQNAFLAACKEKTAEDVKLALLCSKWEDEIRQPEWHPFKVINVDGKEKVLHFLTS</sequence>
<evidence type="ECO:0000259" key="4">
    <source>
        <dbReference type="Pfam" id="PF03468"/>
    </source>
</evidence>
<organism evidence="7 8">
    <name type="scientific">Panicum virgatum</name>
    <name type="common">Blackwell switchgrass</name>
    <dbReference type="NCBI Taxonomy" id="38727"/>
    <lineage>
        <taxon>Eukaryota</taxon>
        <taxon>Viridiplantae</taxon>
        <taxon>Streptophyta</taxon>
        <taxon>Embryophyta</taxon>
        <taxon>Tracheophyta</taxon>
        <taxon>Spermatophyta</taxon>
        <taxon>Magnoliopsida</taxon>
        <taxon>Liliopsida</taxon>
        <taxon>Poales</taxon>
        <taxon>Poaceae</taxon>
        <taxon>PACMAD clade</taxon>
        <taxon>Panicoideae</taxon>
        <taxon>Panicodae</taxon>
        <taxon>Paniceae</taxon>
        <taxon>Panicinae</taxon>
        <taxon>Panicum</taxon>
        <taxon>Panicum sect. Hiantes</taxon>
    </lineage>
</organism>
<evidence type="ECO:0000259" key="5">
    <source>
        <dbReference type="Pfam" id="PF03469"/>
    </source>
</evidence>
<name>A0A8T0PW35_PANVG</name>
<dbReference type="InterPro" id="IPR005381">
    <property type="entry name" value="Znf-XS_domain"/>
</dbReference>
<comment type="caution">
    <text evidence="7">The sequence shown here is derived from an EMBL/GenBank/DDBJ whole genome shotgun (WGS) entry which is preliminary data.</text>
</comment>
<dbReference type="Pfam" id="PF03470">
    <property type="entry name" value="zf-XS"/>
    <property type="match status" value="1"/>
</dbReference>
<dbReference type="GO" id="GO:0080188">
    <property type="term" value="P:gene silencing by siRNA-directed DNA methylation"/>
    <property type="evidence" value="ECO:0007669"/>
    <property type="project" value="InterPro"/>
</dbReference>
<dbReference type="PANTHER" id="PTHR21596">
    <property type="entry name" value="RIBONUCLEASE P SUBUNIT P38"/>
    <property type="match status" value="1"/>
</dbReference>
<gene>
    <name evidence="7" type="ORF">PVAP13_7NG050500</name>
</gene>
<dbReference type="EMBL" id="CM029050">
    <property type="protein sequence ID" value="KAG2564679.1"/>
    <property type="molecule type" value="Genomic_DNA"/>
</dbReference>
<dbReference type="AlphaFoldDB" id="A0A8T0PW35"/>
<evidence type="ECO:0008006" key="9">
    <source>
        <dbReference type="Google" id="ProtNLM"/>
    </source>
</evidence>
<proteinExistence type="predicted"/>
<protein>
    <recommendedName>
        <fullName evidence="9">XH/XS domain-containing protein</fullName>
    </recommendedName>
</protein>
<evidence type="ECO:0000256" key="2">
    <source>
        <dbReference type="ARBA" id="ARBA00023158"/>
    </source>
</evidence>
<evidence type="ECO:0000313" key="8">
    <source>
        <dbReference type="Proteomes" id="UP000823388"/>
    </source>
</evidence>
<dbReference type="Gene3D" id="3.30.70.2890">
    <property type="entry name" value="XS domain"/>
    <property type="match status" value="1"/>
</dbReference>
<keyword evidence="1 3" id="KW-0175">Coiled coil</keyword>
<evidence type="ECO:0000256" key="3">
    <source>
        <dbReference type="SAM" id="Coils"/>
    </source>
</evidence>
<dbReference type="InterPro" id="IPR045177">
    <property type="entry name" value="FDM1-5/IDN2"/>
</dbReference>
<dbReference type="Pfam" id="PF03469">
    <property type="entry name" value="XH"/>
    <property type="match status" value="1"/>
</dbReference>
<evidence type="ECO:0000256" key="1">
    <source>
        <dbReference type="ARBA" id="ARBA00023054"/>
    </source>
</evidence>
<evidence type="ECO:0000313" key="7">
    <source>
        <dbReference type="EMBL" id="KAG2564679.1"/>
    </source>
</evidence>
<dbReference type="Pfam" id="PF03468">
    <property type="entry name" value="XS"/>
    <property type="match status" value="1"/>
</dbReference>
<dbReference type="PANTHER" id="PTHR21596:SF63">
    <property type="entry name" value="FACTOR OF DNA METHYLATION 1"/>
    <property type="match status" value="1"/>
</dbReference>
<keyword evidence="2" id="KW-0943">RNA-mediated gene silencing</keyword>